<reference evidence="1" key="1">
    <citation type="submission" date="2018-08" db="EMBL/GenBank/DDBJ databases">
        <title>A genome reference for cultivated species of the human gut microbiota.</title>
        <authorList>
            <person name="Zou Y."/>
            <person name="Xue W."/>
            <person name="Luo G."/>
        </authorList>
    </citation>
    <scope>NUCLEOTIDE SEQUENCE [LARGE SCALE GENOMIC DNA]</scope>
    <source>
        <strain evidence="1">TF05-5AC</strain>
    </source>
</reference>
<gene>
    <name evidence="1" type="ORF">DXC51_11475</name>
</gene>
<protein>
    <submittedName>
        <fullName evidence="1">Uncharacterized protein</fullName>
    </submittedName>
</protein>
<name>A0A3E3I4R6_9FIRM</name>
<sequence length="63" mass="7085">MFSCQILWYDQSRFREIMLCLPQPERVSVRYSAAGKCALSPAPLPAHAVLTTAFSLPMQLPVF</sequence>
<proteinExistence type="predicted"/>
<keyword evidence="2" id="KW-1185">Reference proteome</keyword>
<comment type="caution">
    <text evidence="1">The sequence shown here is derived from an EMBL/GenBank/DDBJ whole genome shotgun (WGS) entry which is preliminary data.</text>
</comment>
<dbReference type="AlphaFoldDB" id="A0A3E3I4R6"/>
<dbReference type="EMBL" id="QVLV01000007">
    <property type="protein sequence ID" value="RGE60215.1"/>
    <property type="molecule type" value="Genomic_DNA"/>
</dbReference>
<dbReference type="Proteomes" id="UP000260812">
    <property type="component" value="Unassembled WGS sequence"/>
</dbReference>
<accession>A0A3E3I4R6</accession>
<evidence type="ECO:0000313" key="1">
    <source>
        <dbReference type="EMBL" id="RGE60215.1"/>
    </source>
</evidence>
<evidence type="ECO:0000313" key="2">
    <source>
        <dbReference type="Proteomes" id="UP000260812"/>
    </source>
</evidence>
<organism evidence="1 2">
    <name type="scientific">Eisenbergiella massiliensis</name>
    <dbReference type="NCBI Taxonomy" id="1720294"/>
    <lineage>
        <taxon>Bacteria</taxon>
        <taxon>Bacillati</taxon>
        <taxon>Bacillota</taxon>
        <taxon>Clostridia</taxon>
        <taxon>Lachnospirales</taxon>
        <taxon>Lachnospiraceae</taxon>
        <taxon>Eisenbergiella</taxon>
    </lineage>
</organism>